<dbReference type="SMART" id="SM00267">
    <property type="entry name" value="GGDEF"/>
    <property type="match status" value="1"/>
</dbReference>
<dbReference type="Gene3D" id="3.30.70.270">
    <property type="match status" value="1"/>
</dbReference>
<dbReference type="InterPro" id="IPR050469">
    <property type="entry name" value="Diguanylate_Cyclase"/>
</dbReference>
<dbReference type="Proteomes" id="UP000003561">
    <property type="component" value="Unassembled WGS sequence"/>
</dbReference>
<dbReference type="PROSITE" id="PS50887">
    <property type="entry name" value="GGDEF"/>
    <property type="match status" value="1"/>
</dbReference>
<sequence>MGVHGSNDVVNAWKQEVLNSRGKDAEHTLKCCLDIERYAKEHKDAALLGFAYFYSGETYYLLNDVEHMFHNIAQAIHLLGQTGQWELIARSYNLMAISSVNKGNVSAAMDYYLTGLNYCRKYGITKMEISIMQNLGNLYMENGVYHEAQSYFEKAHSYCRSNPDVKENYVGLMASYVNLARCYMLQGMLDKTHAYIEKLDAECASYYEDIDILYVDCLKARYYHLIHNYVRRDAQIQEIVEIINKNVQIMEVFDDLCDFCGLMLEIGRDDVLWMIVEKLDRIVKDSGVINLQRRVISIKIKGYRKNQDNAGYLQAAGLYYELSEIMERENKDMIVNMLYVRSSLERANESRREMEAVNVKLLKQSETDQMTGLANRYRLNDYSDKVLDYCYEHRLPLAMEILDIDFFKQYNDNYGHQQGDECIIAIADELKKMEDRQTFCARYGGDEFIIIYAGASAEEVYAKAAALRQNIMDLKLEHLYSKALPIVTISQGISYGVPENGNRSWDFLHTADMLLYQVKKRSRNDICIADIRGQELDLSSKTGKSGTLEENWHKL</sequence>
<dbReference type="CDD" id="cd01949">
    <property type="entry name" value="GGDEF"/>
    <property type="match status" value="1"/>
</dbReference>
<dbReference type="InterPro" id="IPR019734">
    <property type="entry name" value="TPR_rpt"/>
</dbReference>
<dbReference type="GO" id="GO:0005886">
    <property type="term" value="C:plasma membrane"/>
    <property type="evidence" value="ECO:0007669"/>
    <property type="project" value="TreeGrafter"/>
</dbReference>
<reference evidence="3 4" key="2">
    <citation type="submission" date="2009-03" db="EMBL/GenBank/DDBJ databases">
        <title>Draft genome sequence of Roseburia inulinivorans (DSM 16841).</title>
        <authorList>
            <person name="Sudarsanam P."/>
            <person name="Ley R."/>
            <person name="Guruge J."/>
            <person name="Turnbaugh P.J."/>
            <person name="Mahowald M."/>
            <person name="Liep D."/>
            <person name="Gordon J."/>
        </authorList>
    </citation>
    <scope>NUCLEOTIDE SEQUENCE [LARGE SCALE GENOMIC DNA]</scope>
    <source>
        <strain evidence="3 4">DSM 16841</strain>
    </source>
</reference>
<dbReference type="PROSITE" id="PS50005">
    <property type="entry name" value="TPR"/>
    <property type="match status" value="1"/>
</dbReference>
<dbReference type="NCBIfam" id="TIGR00254">
    <property type="entry name" value="GGDEF"/>
    <property type="match status" value="1"/>
</dbReference>
<dbReference type="InterPro" id="IPR029787">
    <property type="entry name" value="Nucleotide_cyclase"/>
</dbReference>
<dbReference type="InterPro" id="IPR043128">
    <property type="entry name" value="Rev_trsase/Diguanyl_cyclase"/>
</dbReference>
<keyword evidence="1" id="KW-0802">TPR repeat</keyword>
<dbReference type="eggNOG" id="COG3706">
    <property type="taxonomic scope" value="Bacteria"/>
</dbReference>
<dbReference type="PANTHER" id="PTHR45138">
    <property type="entry name" value="REGULATORY COMPONENTS OF SENSORY TRANSDUCTION SYSTEM"/>
    <property type="match status" value="1"/>
</dbReference>
<dbReference type="InterPro" id="IPR011990">
    <property type="entry name" value="TPR-like_helical_dom_sf"/>
</dbReference>
<feature type="domain" description="GGDEF" evidence="2">
    <location>
        <begin position="395"/>
        <end position="531"/>
    </location>
</feature>
<dbReference type="InterPro" id="IPR000160">
    <property type="entry name" value="GGDEF_dom"/>
</dbReference>
<comment type="caution">
    <text evidence="3">The sequence shown here is derived from an EMBL/GenBank/DDBJ whole genome shotgun (WGS) entry which is preliminary data.</text>
</comment>
<gene>
    <name evidence="3" type="ORF">ROSEINA2194_00438</name>
</gene>
<evidence type="ECO:0000256" key="1">
    <source>
        <dbReference type="PROSITE-ProRule" id="PRU00339"/>
    </source>
</evidence>
<dbReference type="SUPFAM" id="SSF48452">
    <property type="entry name" value="TPR-like"/>
    <property type="match status" value="1"/>
</dbReference>
<evidence type="ECO:0000313" key="3">
    <source>
        <dbReference type="EMBL" id="EEG95741.1"/>
    </source>
</evidence>
<dbReference type="AlphaFoldDB" id="C0FNY9"/>
<protein>
    <submittedName>
        <fullName evidence="3">Diguanylate cyclase (GGDEF) domain protein</fullName>
    </submittedName>
</protein>
<accession>C0FNY9</accession>
<dbReference type="SUPFAM" id="SSF55073">
    <property type="entry name" value="Nucleotide cyclase"/>
    <property type="match status" value="1"/>
</dbReference>
<reference evidence="3 4" key="1">
    <citation type="submission" date="2009-02" db="EMBL/GenBank/DDBJ databases">
        <authorList>
            <person name="Fulton L."/>
            <person name="Clifton S."/>
            <person name="Fulton B."/>
            <person name="Xu J."/>
            <person name="Minx P."/>
            <person name="Pepin K.H."/>
            <person name="Johnson M."/>
            <person name="Bhonagiri V."/>
            <person name="Nash W.E."/>
            <person name="Mardis E.R."/>
            <person name="Wilson R.K."/>
        </authorList>
    </citation>
    <scope>NUCLEOTIDE SEQUENCE [LARGE SCALE GENOMIC DNA]</scope>
    <source>
        <strain evidence="3 4">DSM 16841</strain>
    </source>
</reference>
<evidence type="ECO:0000313" key="4">
    <source>
        <dbReference type="Proteomes" id="UP000003561"/>
    </source>
</evidence>
<dbReference type="Pfam" id="PF00990">
    <property type="entry name" value="GGDEF"/>
    <property type="match status" value="1"/>
</dbReference>
<dbReference type="RefSeq" id="WP_007882746.1">
    <property type="nucleotide sequence ID" value="NZ_ACFY01000021.1"/>
</dbReference>
<evidence type="ECO:0000259" key="2">
    <source>
        <dbReference type="PROSITE" id="PS50887"/>
    </source>
</evidence>
<organism evidence="3 4">
    <name type="scientific">Roseburia inulinivorans DSM 16841</name>
    <dbReference type="NCBI Taxonomy" id="622312"/>
    <lineage>
        <taxon>Bacteria</taxon>
        <taxon>Bacillati</taxon>
        <taxon>Bacillota</taxon>
        <taxon>Clostridia</taxon>
        <taxon>Lachnospirales</taxon>
        <taxon>Lachnospiraceae</taxon>
        <taxon>Roseburia</taxon>
    </lineage>
</organism>
<name>C0FNY9_9FIRM</name>
<dbReference type="SMART" id="SM00028">
    <property type="entry name" value="TPR"/>
    <property type="match status" value="2"/>
</dbReference>
<dbReference type="GO" id="GO:1902201">
    <property type="term" value="P:negative regulation of bacterial-type flagellum-dependent cell motility"/>
    <property type="evidence" value="ECO:0007669"/>
    <property type="project" value="TreeGrafter"/>
</dbReference>
<dbReference type="EMBL" id="ACFY01000021">
    <property type="protein sequence ID" value="EEG95741.1"/>
    <property type="molecule type" value="Genomic_DNA"/>
</dbReference>
<proteinExistence type="predicted"/>
<dbReference type="PANTHER" id="PTHR45138:SF9">
    <property type="entry name" value="DIGUANYLATE CYCLASE DGCM-RELATED"/>
    <property type="match status" value="1"/>
</dbReference>
<dbReference type="eggNOG" id="COG0457">
    <property type="taxonomic scope" value="Bacteria"/>
</dbReference>
<feature type="repeat" description="TPR" evidence="1">
    <location>
        <begin position="129"/>
        <end position="162"/>
    </location>
</feature>
<dbReference type="GO" id="GO:0052621">
    <property type="term" value="F:diguanylate cyclase activity"/>
    <property type="evidence" value="ECO:0007669"/>
    <property type="project" value="TreeGrafter"/>
</dbReference>
<dbReference type="GO" id="GO:0043709">
    <property type="term" value="P:cell adhesion involved in single-species biofilm formation"/>
    <property type="evidence" value="ECO:0007669"/>
    <property type="project" value="TreeGrafter"/>
</dbReference>
<dbReference type="Gene3D" id="1.25.40.10">
    <property type="entry name" value="Tetratricopeptide repeat domain"/>
    <property type="match status" value="1"/>
</dbReference>